<evidence type="ECO:0000313" key="3">
    <source>
        <dbReference type="EMBL" id="SUI01318.1"/>
    </source>
</evidence>
<dbReference type="GO" id="GO:0009289">
    <property type="term" value="C:pilus"/>
    <property type="evidence" value="ECO:0007669"/>
    <property type="project" value="InterPro"/>
</dbReference>
<dbReference type="InterPro" id="IPR036937">
    <property type="entry name" value="Adhesion_dom_fimbrial_sf"/>
</dbReference>
<gene>
    <name evidence="3" type="primary">mrpA</name>
    <name evidence="3" type="ORF">NCTC12420_01016</name>
</gene>
<dbReference type="InterPro" id="IPR008966">
    <property type="entry name" value="Adhesion_dom_sf"/>
</dbReference>
<dbReference type="InterPro" id="IPR050263">
    <property type="entry name" value="Bact_Fimbrial_Adh_Pro"/>
</dbReference>
<evidence type="ECO:0000256" key="1">
    <source>
        <dbReference type="SAM" id="SignalP"/>
    </source>
</evidence>
<dbReference type="SUPFAM" id="SSF49401">
    <property type="entry name" value="Bacterial adhesins"/>
    <property type="match status" value="1"/>
</dbReference>
<dbReference type="GO" id="GO:0043709">
    <property type="term" value="P:cell adhesion involved in single-species biofilm formation"/>
    <property type="evidence" value="ECO:0007669"/>
    <property type="project" value="TreeGrafter"/>
</dbReference>
<sequence length="190" mass="19446">MKLVNMFKMAAAASLVLGAVSGANAAGSNTAKVTFDGTIVESPCSVTRDTEDQIVSMGNSIGNGTLASGGKSEAVPFHISLYGCVFTTEKDMNYTFTPGDNTTTATGAITNLAVMNNGTEISNVSLVIADSTGAALKLGEAYVQPLDKDGNNVGKATQELKFQAWLQGAATGTVGIGEFSSVANITISYL</sequence>
<reference evidence="3 4" key="1">
    <citation type="submission" date="2018-06" db="EMBL/GenBank/DDBJ databases">
        <authorList>
            <consortium name="Pathogen Informatics"/>
            <person name="Doyle S."/>
        </authorList>
    </citation>
    <scope>NUCLEOTIDE SEQUENCE [LARGE SCALE GENOMIC DNA]</scope>
    <source>
        <strain evidence="3 4">NCTC12420</strain>
    </source>
</reference>
<name>A0A379XLJ1_SALER</name>
<dbReference type="InterPro" id="IPR000259">
    <property type="entry name" value="Adhesion_dom_fimbrial"/>
</dbReference>
<dbReference type="NCBIfam" id="NF011793">
    <property type="entry name" value="PRK15261.1"/>
    <property type="match status" value="1"/>
</dbReference>
<proteinExistence type="predicted"/>
<organism evidence="3 4">
    <name type="scientific">Salmonella enterica subsp. indica</name>
    <dbReference type="NCBI Taxonomy" id="59207"/>
    <lineage>
        <taxon>Bacteria</taxon>
        <taxon>Pseudomonadati</taxon>
        <taxon>Pseudomonadota</taxon>
        <taxon>Gammaproteobacteria</taxon>
        <taxon>Enterobacterales</taxon>
        <taxon>Enterobacteriaceae</taxon>
        <taxon>Salmonella</taxon>
    </lineage>
</organism>
<feature type="chain" id="PRO_5016665493" evidence="1">
    <location>
        <begin position="26"/>
        <end position="190"/>
    </location>
</feature>
<dbReference type="RefSeq" id="WP_079777348.1">
    <property type="nucleotide sequence ID" value="NZ_DADWZK010000042.1"/>
</dbReference>
<dbReference type="EMBL" id="UGYB01000001">
    <property type="protein sequence ID" value="SUI01318.1"/>
    <property type="molecule type" value="Genomic_DNA"/>
</dbReference>
<feature type="signal peptide" evidence="1">
    <location>
        <begin position="1"/>
        <end position="25"/>
    </location>
</feature>
<keyword evidence="1" id="KW-0732">Signal</keyword>
<dbReference type="AlphaFoldDB" id="A0A379XLJ1"/>
<feature type="domain" description="Fimbrial-type adhesion" evidence="2">
    <location>
        <begin position="34"/>
        <end position="189"/>
    </location>
</feature>
<evidence type="ECO:0000259" key="2">
    <source>
        <dbReference type="Pfam" id="PF00419"/>
    </source>
</evidence>
<dbReference type="Proteomes" id="UP000254220">
    <property type="component" value="Unassembled WGS sequence"/>
</dbReference>
<dbReference type="Pfam" id="PF00419">
    <property type="entry name" value="Fimbrial"/>
    <property type="match status" value="1"/>
</dbReference>
<accession>A0A379XLJ1</accession>
<dbReference type="PANTHER" id="PTHR33420:SF26">
    <property type="entry name" value="FIMBRIAL SUBUNIT"/>
    <property type="match status" value="1"/>
</dbReference>
<dbReference type="Gene3D" id="2.60.40.1090">
    <property type="entry name" value="Fimbrial-type adhesion domain"/>
    <property type="match status" value="1"/>
</dbReference>
<protein>
    <submittedName>
        <fullName evidence="3">Fimbrial subunit</fullName>
    </submittedName>
</protein>
<dbReference type="PANTHER" id="PTHR33420">
    <property type="entry name" value="FIMBRIAL SUBUNIT ELFA-RELATED"/>
    <property type="match status" value="1"/>
</dbReference>
<evidence type="ECO:0000313" key="4">
    <source>
        <dbReference type="Proteomes" id="UP000254220"/>
    </source>
</evidence>